<gene>
    <name evidence="4" type="ORF">LTR97_002952</name>
</gene>
<dbReference type="GO" id="GO:0016853">
    <property type="term" value="F:isomerase activity"/>
    <property type="evidence" value="ECO:0007669"/>
    <property type="project" value="UniProtKB-KW"/>
</dbReference>
<evidence type="ECO:0000313" key="5">
    <source>
        <dbReference type="Proteomes" id="UP001310594"/>
    </source>
</evidence>
<feature type="region of interest" description="Disordered" evidence="3">
    <location>
        <begin position="347"/>
        <end position="366"/>
    </location>
</feature>
<reference evidence="4" key="1">
    <citation type="submission" date="2023-08" db="EMBL/GenBank/DDBJ databases">
        <title>Black Yeasts Isolated from many extreme environments.</title>
        <authorList>
            <person name="Coleine C."/>
            <person name="Stajich J.E."/>
            <person name="Selbmann L."/>
        </authorList>
    </citation>
    <scope>NUCLEOTIDE SEQUENCE</scope>
    <source>
        <strain evidence="4">CCFEE 5810</strain>
    </source>
</reference>
<dbReference type="AlphaFoldDB" id="A0AAN7WFK7"/>
<evidence type="ECO:0000256" key="3">
    <source>
        <dbReference type="SAM" id="MobiDB-lite"/>
    </source>
</evidence>
<comment type="caution">
    <text evidence="4">The sequence shown here is derived from an EMBL/GenBank/DDBJ whole genome shotgun (WGS) entry which is preliminary data.</text>
</comment>
<evidence type="ECO:0008006" key="6">
    <source>
        <dbReference type="Google" id="ProtNLM"/>
    </source>
</evidence>
<dbReference type="InterPro" id="IPR007400">
    <property type="entry name" value="PrpF-like"/>
</dbReference>
<comment type="similarity">
    <text evidence="1">Belongs to the PrpF family.</text>
</comment>
<evidence type="ECO:0000256" key="2">
    <source>
        <dbReference type="ARBA" id="ARBA00023235"/>
    </source>
</evidence>
<protein>
    <recommendedName>
        <fullName evidence="6">PrpF protein</fullName>
    </recommendedName>
</protein>
<sequence length="407" mass="42195">MLATKSYLPRTASLPATFMRGGTSNGLLIHRHHLPVEQKEWQPILSSIMGSPDHTGRQLNGMGSGTSSTSKVLVVSKSERVGVDVDYTFIQVGIKDGSLDMAGNCGNMSSAVGPFAINEALITPSPNHHNNDNNDDNNKLTARMFNTNTSKLIHSTFLTKPSNIDPKKKIYDPIGPYTTPGVPSTGSPITLSFLHPGGATTGRTLPTGNPIDILALPDGSTIKATLTDISNPGVFIRASDLGVAGDISPSALSEDAGLMGRLETIRRAGAQLMGLDEGVQSVPKIVLLSPPSPEMAGEGEGVSIVCRALSMGEVHKAVPLTLALNLGVSCGIKGTLAHQLAVNVSNGDGDGDGDGGKKGAGTGKVTIAHPSGTLEVGFVRGGDGEVESAELGRTSRVLMKGEVFYSV</sequence>
<evidence type="ECO:0000256" key="1">
    <source>
        <dbReference type="ARBA" id="ARBA00007673"/>
    </source>
</evidence>
<accession>A0AAN7WFK7</accession>
<dbReference type="Gene3D" id="3.10.310.10">
    <property type="entry name" value="Diaminopimelate Epimerase, Chain A, domain 1"/>
    <property type="match status" value="2"/>
</dbReference>
<keyword evidence="2" id="KW-0413">Isomerase</keyword>
<dbReference type="EMBL" id="JAVRQU010000004">
    <property type="protein sequence ID" value="KAK5703939.1"/>
    <property type="molecule type" value="Genomic_DNA"/>
</dbReference>
<evidence type="ECO:0000313" key="4">
    <source>
        <dbReference type="EMBL" id="KAK5703939.1"/>
    </source>
</evidence>
<dbReference type="PANTHER" id="PTHR43709:SF2">
    <property type="entry name" value="DUF453 DOMAIN PROTEIN (AFU_ORTHOLOGUE AFUA_6G00360)"/>
    <property type="match status" value="1"/>
</dbReference>
<proteinExistence type="inferred from homology"/>
<dbReference type="Proteomes" id="UP001310594">
    <property type="component" value="Unassembled WGS sequence"/>
</dbReference>
<dbReference type="Pfam" id="PF04303">
    <property type="entry name" value="PrpF"/>
    <property type="match status" value="1"/>
</dbReference>
<name>A0AAN7WFK7_9PEZI</name>
<dbReference type="PANTHER" id="PTHR43709">
    <property type="entry name" value="ACONITATE ISOMERASE-RELATED"/>
    <property type="match status" value="1"/>
</dbReference>
<dbReference type="SUPFAM" id="SSF54506">
    <property type="entry name" value="Diaminopimelate epimerase-like"/>
    <property type="match status" value="2"/>
</dbReference>
<organism evidence="4 5">
    <name type="scientific">Elasticomyces elasticus</name>
    <dbReference type="NCBI Taxonomy" id="574655"/>
    <lineage>
        <taxon>Eukaryota</taxon>
        <taxon>Fungi</taxon>
        <taxon>Dikarya</taxon>
        <taxon>Ascomycota</taxon>
        <taxon>Pezizomycotina</taxon>
        <taxon>Dothideomycetes</taxon>
        <taxon>Dothideomycetidae</taxon>
        <taxon>Mycosphaerellales</taxon>
        <taxon>Teratosphaeriaceae</taxon>
        <taxon>Elasticomyces</taxon>
    </lineage>
</organism>